<dbReference type="Pfam" id="PF09177">
    <property type="entry name" value="STX6_10_61_N"/>
    <property type="match status" value="1"/>
</dbReference>
<dbReference type="RefSeq" id="XP_014679980.1">
    <property type="nucleotide sequence ID" value="XM_014824494.1"/>
</dbReference>
<reference evidence="6" key="1">
    <citation type="submission" date="2025-08" db="UniProtKB">
        <authorList>
            <consortium name="RefSeq"/>
        </authorList>
    </citation>
    <scope>IDENTIFICATION</scope>
</reference>
<feature type="non-terminal residue" evidence="6">
    <location>
        <position position="163"/>
    </location>
</feature>
<comment type="subcellular location">
    <subcellularLocation>
        <location evidence="2">Endomembrane system</location>
        <topology evidence="2">Single-pass type IV membrane protein</topology>
    </subcellularLocation>
</comment>
<organism evidence="5 6">
    <name type="scientific">Priapulus caudatus</name>
    <name type="common">Priapulid worm</name>
    <dbReference type="NCBI Taxonomy" id="37621"/>
    <lineage>
        <taxon>Eukaryota</taxon>
        <taxon>Metazoa</taxon>
        <taxon>Ecdysozoa</taxon>
        <taxon>Scalidophora</taxon>
        <taxon>Priapulida</taxon>
        <taxon>Priapulimorpha</taxon>
        <taxon>Priapulimorphida</taxon>
        <taxon>Priapulidae</taxon>
        <taxon>Priapulus</taxon>
    </lineage>
</organism>
<evidence type="ECO:0000256" key="1">
    <source>
        <dbReference type="ARBA" id="ARBA00022927"/>
    </source>
</evidence>
<dbReference type="Proteomes" id="UP000695022">
    <property type="component" value="Unplaced"/>
</dbReference>
<keyword evidence="1" id="KW-0813">Transport</keyword>
<sequence>MGEVSKAVATSRSLYARWCELVHDPDAVSKEEVDWTTNELRNSIRSIEWDLEDLDETIGIVEKNPRKFKISEADVEERKSFVDQTRLTVKEMKDHVANPRSKPQKDGKSPKQRLLETSRGQYSKYTRLENEVERSNSQFVDDTHQSQQLMIRAQDEQLDMIGE</sequence>
<accession>A0ABM1F6A9</accession>
<dbReference type="InterPro" id="IPR010989">
    <property type="entry name" value="SNARE"/>
</dbReference>
<proteinExistence type="predicted"/>
<feature type="domain" description="Syntaxin 6/10/61 N-terminal" evidence="4">
    <location>
        <begin position="3"/>
        <end position="93"/>
    </location>
</feature>
<name>A0ABM1F6A9_PRICU</name>
<evidence type="ECO:0000313" key="6">
    <source>
        <dbReference type="RefSeq" id="XP_014679980.1"/>
    </source>
</evidence>
<evidence type="ECO:0000259" key="4">
    <source>
        <dbReference type="Pfam" id="PF09177"/>
    </source>
</evidence>
<feature type="compositionally biased region" description="Polar residues" evidence="3">
    <location>
        <begin position="135"/>
        <end position="145"/>
    </location>
</feature>
<feature type="region of interest" description="Disordered" evidence="3">
    <location>
        <begin position="89"/>
        <end position="145"/>
    </location>
</feature>
<keyword evidence="5" id="KW-1185">Reference proteome</keyword>
<protein>
    <submittedName>
        <fullName evidence="6">Syntaxin-6-like</fullName>
    </submittedName>
</protein>
<evidence type="ECO:0000313" key="5">
    <source>
        <dbReference type="Proteomes" id="UP000695022"/>
    </source>
</evidence>
<evidence type="ECO:0000256" key="2">
    <source>
        <dbReference type="ARBA" id="ARBA00046280"/>
    </source>
</evidence>
<dbReference type="InterPro" id="IPR015260">
    <property type="entry name" value="Syntaxin-6/10/61_N"/>
</dbReference>
<evidence type="ECO:0000256" key="3">
    <source>
        <dbReference type="SAM" id="MobiDB-lite"/>
    </source>
</evidence>
<gene>
    <name evidence="6" type="primary">LOC106819925</name>
</gene>
<dbReference type="Gene3D" id="1.20.58.90">
    <property type="match status" value="1"/>
</dbReference>
<dbReference type="GeneID" id="106819925"/>
<dbReference type="SUPFAM" id="SSF47661">
    <property type="entry name" value="t-snare proteins"/>
    <property type="match status" value="1"/>
</dbReference>
<keyword evidence="1" id="KW-0653">Protein transport</keyword>
<feature type="compositionally biased region" description="Basic and acidic residues" evidence="3">
    <location>
        <begin position="89"/>
        <end position="116"/>
    </location>
</feature>